<reference evidence="5 6" key="1">
    <citation type="journal article" date="2011" name="J. Bacteriol.">
        <title>Genome sequence of 'Pedosphaera parvula' Ellin514, an aerobic Verrucomicrobial isolate from pasture soil.</title>
        <authorList>
            <person name="Kant R."/>
            <person name="van Passel M.W."/>
            <person name="Sangwan P."/>
            <person name="Palva A."/>
            <person name="Lucas S."/>
            <person name="Copeland A."/>
            <person name="Lapidus A."/>
            <person name="Glavina Del Rio T."/>
            <person name="Dalin E."/>
            <person name="Tice H."/>
            <person name="Bruce D."/>
            <person name="Goodwin L."/>
            <person name="Pitluck S."/>
            <person name="Chertkov O."/>
            <person name="Larimer F.W."/>
            <person name="Land M.L."/>
            <person name="Hauser L."/>
            <person name="Brettin T.S."/>
            <person name="Detter J.C."/>
            <person name="Han S."/>
            <person name="de Vos W.M."/>
            <person name="Janssen P.H."/>
            <person name="Smidt H."/>
        </authorList>
    </citation>
    <scope>NUCLEOTIDE SEQUENCE [LARGE SCALE GENOMIC DNA]</scope>
    <source>
        <strain evidence="5 6">Ellin514</strain>
    </source>
</reference>
<organism evidence="5 6">
    <name type="scientific">Pedosphaera parvula (strain Ellin514)</name>
    <dbReference type="NCBI Taxonomy" id="320771"/>
    <lineage>
        <taxon>Bacteria</taxon>
        <taxon>Pseudomonadati</taxon>
        <taxon>Verrucomicrobiota</taxon>
        <taxon>Pedosphaerae</taxon>
        <taxon>Pedosphaerales</taxon>
        <taxon>Pedosphaeraceae</taxon>
        <taxon>Pedosphaera</taxon>
    </lineage>
</organism>
<keyword evidence="2" id="KW-1015">Disulfide bond</keyword>
<dbReference type="InterPro" id="IPR013320">
    <property type="entry name" value="ConA-like_dom_sf"/>
</dbReference>
<evidence type="ECO:0000256" key="2">
    <source>
        <dbReference type="ARBA" id="ARBA00023157"/>
    </source>
</evidence>
<feature type="chain" id="PRO_5002894698" evidence="3">
    <location>
        <begin position="26"/>
        <end position="1808"/>
    </location>
</feature>
<dbReference type="SMART" id="SM00560">
    <property type="entry name" value="LamGL"/>
    <property type="match status" value="1"/>
</dbReference>
<dbReference type="RefSeq" id="WP_007414014.1">
    <property type="nucleotide sequence ID" value="NZ_ABOX02000007.1"/>
</dbReference>
<sequence length="1808" mass="176804" precursor="true">MKTIRLLTATIVALVATSPGLSARADITTGLVGYWSLADGPGVSTVTDLSGNNNNGALLNYSDATFNNMWTNSTDPNNGWPFGLMFTNSLAGFGTNTYVNVADSPSLNTPTANKAWTLSAWVNCSVVGTSEPANAGIISKGLLNAEAYALYINSAGKFEGCFHNVSLGAIERAASTTIPAAGTWYHVTVTVLEPLGTANAEAILYVNGVRQSGANANTYTTVYGTNLPVTIGARAAANGTVTLPFQGTIDEVRIYNRALSATDVAQLYNNKAFALVNNGIGSWNGLGGSGGNATLDATSHNFCTNVYTAPVGTAATLLDLFNVEQAASFQPGCVFADTYYSNGRPVSVATTNLTIATGGIAIGTANGAGTMTFLNAGSTYTLSSSDGVGLKDGPNPTSMVQSGTGTAILTGINTFSGGLTINSGTVQVGNGGTLTGQELGTAPIVTDNGAFVFNGNNSLNFTKTISGTGSLTIKGSITLTLNPANTYSGDTTIINSTLSAGSLNDSASSLGSGAVNLNGATLLYTSASNETTGRQFNGTAGTTNTIDVPGGINLELSGRVTSGAAWLVNKTGAGTLTLSGSGDNSSLGMNVNAGTVILNKSGGHAIGNPLNVAAGATVQLGTTPYDPNIFNGASAPVTISSGGVFDVNGQPSTTFNRLILSGNGIGGTGALINSAASTSPTLTTPITLAADTTVGGAGNMILPAIIGGNASLVYAGSGVLLVQGINAYSGATIINSGTVEAAAGAIPGNVVIAGTGVLQIDTVTSMSSVASLTLPGSPSANTVNLNFAGTQTIGLLVIGTTSQPPGTYGAVGSGAANTSAIFTGPGILNVSGQANWDPTHLTATPGSGGTGSWDDTTHNWFTGGPDTFWPTDAIANFAGTAGIVTLAASVNADELAFATSGYVITNMDGISVLTLDGNNPTISVPTGNTTVACTIAESGANPIIVTGPGTLSLSGINTYAGGTVINGSTLKANTIADANCSIGPSGPVTMLAGSTLSYTGGGVTGTSRNVTGSGSATCYIDVPAGSLTLSGQVRNGGGNSAQIFTKTGAGTLVLDGSVDNPSLTMAINQGVVIINKASASNVHGLGGGASTVGSGAKLQLSGTGGFDLFSTCVLTVNSGGVLDLNSQNDNMSTLTLSGTGIGGSGALINSAGATTSTLTNGGSGVVLTAPTTIGGQGNITLASKVSGSGVLTYAGTGTLTLTNANTFSGGTTINPGGTVVLVNSASSGGTGAITDNGTLNVGIVGNNVILANTISGPGIVNISETANNNLQLGGSMSGFTGTINCPVSPGGTAKAQILTTGVGLTSAATVNIAAGGTLYVANPGVTIASAVNIYGLGNSEPHGALRMENGALISGPVTLYGNTTMGNGQSGAAKLATISGPISQSGGAYGITFTAEPGTIVLSGTNTYTGPTTISGGVLVIGGAGQLGSGSYAASILNNANFSYASSASQILSGVISGTGALTQSGPGLLNLSGTNTYTGNTLITNSSMLLISGSGCLGVGTATNYAGNIGNYGSFTYASSSAQTLSGVISGTGMLTQSGSGTLTLSGANTYTGATLITNNATLALATGGSINTTPSISIAAGATFDVSAYSSYGLPSGVTLGASGTGTVVGSTAATIKGAASSGATITLTSPLALIFKPQTFNGDANHPALFVSQISQGQLILSGSSITINNSGSSALGAGVYSLIQAAPGAVISVGTPSVTVTGAGLAPGATASLSVNGSSVNLVVSSSGPKPSIGSVTISGGSLIFSGSNGSQGGTYTVLATTNVALPLSQWTRVATNSFSPTGNFNSTNVIGANPQRYFSIEIP</sequence>
<evidence type="ECO:0000313" key="6">
    <source>
        <dbReference type="Proteomes" id="UP000003688"/>
    </source>
</evidence>
<evidence type="ECO:0000256" key="1">
    <source>
        <dbReference type="ARBA" id="ARBA00022729"/>
    </source>
</evidence>
<comment type="caution">
    <text evidence="5">The sequence shown here is derived from an EMBL/GenBank/DDBJ whole genome shotgun (WGS) entry which is preliminary data.</text>
</comment>
<dbReference type="InterPro" id="IPR011050">
    <property type="entry name" value="Pectin_lyase_fold/virulence"/>
</dbReference>
<protein>
    <submittedName>
        <fullName evidence="5">Autotransporter-associated beta strand repeat protein</fullName>
    </submittedName>
</protein>
<feature type="signal peptide" evidence="3">
    <location>
        <begin position="1"/>
        <end position="25"/>
    </location>
</feature>
<dbReference type="STRING" id="320771.Cflav_PD4520"/>
<evidence type="ECO:0000259" key="4">
    <source>
        <dbReference type="SMART" id="SM00560"/>
    </source>
</evidence>
<name>B9XDW6_PEDPL</name>
<keyword evidence="6" id="KW-1185">Reference proteome</keyword>
<dbReference type="Gene3D" id="2.160.20.20">
    <property type="match status" value="1"/>
</dbReference>
<dbReference type="Proteomes" id="UP000003688">
    <property type="component" value="Unassembled WGS sequence"/>
</dbReference>
<dbReference type="InterPro" id="IPR006558">
    <property type="entry name" value="LamG-like"/>
</dbReference>
<keyword evidence="1 3" id="KW-0732">Signal</keyword>
<feature type="domain" description="LamG-like jellyroll fold" evidence="4">
    <location>
        <begin position="114"/>
        <end position="262"/>
    </location>
</feature>
<dbReference type="OrthoDB" id="174291at2"/>
<dbReference type="Gene3D" id="2.60.120.200">
    <property type="match status" value="1"/>
</dbReference>
<dbReference type="Pfam" id="PF13385">
    <property type="entry name" value="Laminin_G_3"/>
    <property type="match status" value="1"/>
</dbReference>
<dbReference type="InterPro" id="IPR013425">
    <property type="entry name" value="Autotrns_rpt"/>
</dbReference>
<dbReference type="InterPro" id="IPR012332">
    <property type="entry name" value="Autotransporter_pectin_lyase_C"/>
</dbReference>
<dbReference type="Pfam" id="PF12951">
    <property type="entry name" value="PATR"/>
    <property type="match status" value="10"/>
</dbReference>
<dbReference type="NCBIfam" id="TIGR02601">
    <property type="entry name" value="autotrns_rpt"/>
    <property type="match status" value="7"/>
</dbReference>
<dbReference type="EMBL" id="ABOX02000007">
    <property type="protein sequence ID" value="EEF61857.1"/>
    <property type="molecule type" value="Genomic_DNA"/>
</dbReference>
<dbReference type="SUPFAM" id="SSF51126">
    <property type="entry name" value="Pectin lyase-like"/>
    <property type="match status" value="5"/>
</dbReference>
<accession>B9XDW6</accession>
<dbReference type="SUPFAM" id="SSF49899">
    <property type="entry name" value="Concanavalin A-like lectins/glucanases"/>
    <property type="match status" value="1"/>
</dbReference>
<evidence type="ECO:0000313" key="5">
    <source>
        <dbReference type="EMBL" id="EEF61857.1"/>
    </source>
</evidence>
<proteinExistence type="predicted"/>
<evidence type="ECO:0000256" key="3">
    <source>
        <dbReference type="SAM" id="SignalP"/>
    </source>
</evidence>
<gene>
    <name evidence="5" type="ORF">Cflav_PD4520</name>
</gene>